<organism evidence="1 2">
    <name type="scientific">Tribonema minus</name>
    <dbReference type="NCBI Taxonomy" id="303371"/>
    <lineage>
        <taxon>Eukaryota</taxon>
        <taxon>Sar</taxon>
        <taxon>Stramenopiles</taxon>
        <taxon>Ochrophyta</taxon>
        <taxon>PX clade</taxon>
        <taxon>Xanthophyceae</taxon>
        <taxon>Tribonematales</taxon>
        <taxon>Tribonemataceae</taxon>
        <taxon>Tribonema</taxon>
    </lineage>
</organism>
<comment type="caution">
    <text evidence="1">The sequence shown here is derived from an EMBL/GenBank/DDBJ whole genome shotgun (WGS) entry which is preliminary data.</text>
</comment>
<proteinExistence type="predicted"/>
<gene>
    <name evidence="1" type="ORF">JKP88DRAFT_247653</name>
</gene>
<reference evidence="1" key="1">
    <citation type="submission" date="2021-02" db="EMBL/GenBank/DDBJ databases">
        <title>First Annotated Genome of the Yellow-green Alga Tribonema minus.</title>
        <authorList>
            <person name="Mahan K.M."/>
        </authorList>
    </citation>
    <scope>NUCLEOTIDE SEQUENCE</scope>
    <source>
        <strain evidence="1">UTEX B ZZ1240</strain>
    </source>
</reference>
<protein>
    <submittedName>
        <fullName evidence="1">Uncharacterized protein</fullName>
    </submittedName>
</protein>
<keyword evidence="2" id="KW-1185">Reference proteome</keyword>
<sequence>MPTGGLLVVLPCDAAEAGPHPGSGSSCIGGSTVAGAPQEYAQLKVDISASLPYLAAGFPLVDRFFRKLRRQAKRKQRKVNQRLFGMYIGRAHTARTLRDSIAELPPEELNFPGMPTLAQVDATVASNYRSAALAVLRGVNRRSQMSQRAARIFAAFAPQLHLDDEHDEHDEHAAGALLTAPVVLAIDRSLSPVEHMPVLDLHGQTEETMAYIFSAFVDRALSVCAWIALITGKGIHTQGEGKRAMQNGELPPLQQEVANLARSRGLAVTMYASNMGMMLVSTLALYKEALQQGISFAQPPPVVDATATAAAAAGAS</sequence>
<accession>A0A836CBC2</accession>
<dbReference type="EMBL" id="JAFCMP010000490">
    <property type="protein sequence ID" value="KAG5179247.1"/>
    <property type="molecule type" value="Genomic_DNA"/>
</dbReference>
<evidence type="ECO:0000313" key="1">
    <source>
        <dbReference type="EMBL" id="KAG5179247.1"/>
    </source>
</evidence>
<dbReference type="Proteomes" id="UP000664859">
    <property type="component" value="Unassembled WGS sequence"/>
</dbReference>
<evidence type="ECO:0000313" key="2">
    <source>
        <dbReference type="Proteomes" id="UP000664859"/>
    </source>
</evidence>
<name>A0A836CBC2_9STRA</name>
<dbReference type="AlphaFoldDB" id="A0A836CBC2"/>